<keyword evidence="4" id="KW-1185">Reference proteome</keyword>
<feature type="region of interest" description="Disordered" evidence="2">
    <location>
        <begin position="440"/>
        <end position="467"/>
    </location>
</feature>
<dbReference type="Proteomes" id="UP000678393">
    <property type="component" value="Unassembled WGS sequence"/>
</dbReference>
<dbReference type="Pfam" id="PF13424">
    <property type="entry name" value="TPR_12"/>
    <property type="match status" value="1"/>
</dbReference>
<evidence type="ECO:0000313" key="4">
    <source>
        <dbReference type="Proteomes" id="UP000678393"/>
    </source>
</evidence>
<gene>
    <name evidence="3" type="ORF">CUNI_LOCUS8205</name>
</gene>
<organism evidence="3 4">
    <name type="scientific">Candidula unifasciata</name>
    <dbReference type="NCBI Taxonomy" id="100452"/>
    <lineage>
        <taxon>Eukaryota</taxon>
        <taxon>Metazoa</taxon>
        <taxon>Spiralia</taxon>
        <taxon>Lophotrochozoa</taxon>
        <taxon>Mollusca</taxon>
        <taxon>Gastropoda</taxon>
        <taxon>Heterobranchia</taxon>
        <taxon>Euthyneura</taxon>
        <taxon>Panpulmonata</taxon>
        <taxon>Eupulmonata</taxon>
        <taxon>Stylommatophora</taxon>
        <taxon>Helicina</taxon>
        <taxon>Helicoidea</taxon>
        <taxon>Geomitridae</taxon>
        <taxon>Candidula</taxon>
    </lineage>
</organism>
<feature type="region of interest" description="Disordered" evidence="2">
    <location>
        <begin position="476"/>
        <end position="495"/>
    </location>
</feature>
<dbReference type="OrthoDB" id="6105129at2759"/>
<dbReference type="SUPFAM" id="SSF48452">
    <property type="entry name" value="TPR-like"/>
    <property type="match status" value="2"/>
</dbReference>
<evidence type="ECO:0000256" key="1">
    <source>
        <dbReference type="PROSITE-ProRule" id="PRU00339"/>
    </source>
</evidence>
<reference evidence="3" key="1">
    <citation type="submission" date="2021-04" db="EMBL/GenBank/DDBJ databases">
        <authorList>
            <consortium name="Molecular Ecology Group"/>
        </authorList>
    </citation>
    <scope>NUCLEOTIDE SEQUENCE</scope>
</reference>
<evidence type="ECO:0000313" key="3">
    <source>
        <dbReference type="EMBL" id="CAG5122647.1"/>
    </source>
</evidence>
<dbReference type="Gene3D" id="1.25.40.10">
    <property type="entry name" value="Tetratricopeptide repeat domain"/>
    <property type="match status" value="1"/>
</dbReference>
<feature type="repeat" description="TPR" evidence="1">
    <location>
        <begin position="334"/>
        <end position="367"/>
    </location>
</feature>
<name>A0A8S3YZL6_9EUPU</name>
<dbReference type="SMART" id="SM00028">
    <property type="entry name" value="TPR"/>
    <property type="match status" value="3"/>
</dbReference>
<comment type="caution">
    <text evidence="3">The sequence shown here is derived from an EMBL/GenBank/DDBJ whole genome shotgun (WGS) entry which is preliminary data.</text>
</comment>
<sequence>HLEYVNSSDLDQVHLQKMISYLKKNHLVRSLPGIRRLVIHPLIVYHSIVSSDRDRQLLPERWLDNTRNRYIHFLGRVLMSIEANMHAHGRKGLVFAGLIQEWPNVQYVFQMALHCNRNTYGNFVKVAITASNYILKIFPREAESFYWSLYNSAKDYGTPVEFAVMEAFLGQAIAEGTGKDWGRAIQYLSSAIEHLSRFGNSYFLGWAIIRKAIIHHRQGKYQESLEYFCHLNLPDISLVSNCQIFLSSQPARYFCYLSLPDIFVAIGKLEGVLDAILDLIQNCFENHPDIATLLNLIGLTEQRGNRDTQRALMWYKLSYNERMYWAKACPESLLAVLNNIGMIYFYQGDSEECMKYLEKALAIRRECGWTHYNTGLTLVHVAEINMKVGHLVEAFKLLLEAERIFAATVKDHDMRLRVNFDLAHIRVLIRQALEPRDAAREFSRRMQSQESYGQDERPAEGSSSQERDVELKGLLLMPAVGQDREKHPGTPVVIL</sequence>
<keyword evidence="1" id="KW-0802">TPR repeat</keyword>
<proteinExistence type="predicted"/>
<feature type="compositionally biased region" description="Basic and acidic residues" evidence="2">
    <location>
        <begin position="454"/>
        <end position="467"/>
    </location>
</feature>
<dbReference type="AlphaFoldDB" id="A0A8S3YZL6"/>
<evidence type="ECO:0000256" key="2">
    <source>
        <dbReference type="SAM" id="MobiDB-lite"/>
    </source>
</evidence>
<dbReference type="InterPro" id="IPR019734">
    <property type="entry name" value="TPR_rpt"/>
</dbReference>
<dbReference type="PROSITE" id="PS50005">
    <property type="entry name" value="TPR"/>
    <property type="match status" value="1"/>
</dbReference>
<feature type="non-terminal residue" evidence="3">
    <location>
        <position position="495"/>
    </location>
</feature>
<accession>A0A8S3YZL6</accession>
<dbReference type="InterPro" id="IPR011990">
    <property type="entry name" value="TPR-like_helical_dom_sf"/>
</dbReference>
<dbReference type="EMBL" id="CAJHNH020001335">
    <property type="protein sequence ID" value="CAG5122647.1"/>
    <property type="molecule type" value="Genomic_DNA"/>
</dbReference>
<protein>
    <submittedName>
        <fullName evidence="3">Uncharacterized protein</fullName>
    </submittedName>
</protein>